<feature type="compositionally biased region" description="Polar residues" evidence="4">
    <location>
        <begin position="188"/>
        <end position="197"/>
    </location>
</feature>
<evidence type="ECO:0000313" key="5">
    <source>
        <dbReference type="EMBL" id="KAK6923888.1"/>
    </source>
</evidence>
<dbReference type="Proteomes" id="UP001370490">
    <property type="component" value="Unassembled WGS sequence"/>
</dbReference>
<comment type="caution">
    <text evidence="5">The sequence shown here is derived from an EMBL/GenBank/DDBJ whole genome shotgun (WGS) entry which is preliminary data.</text>
</comment>
<protein>
    <submittedName>
        <fullName evidence="5">Chromatin SPT2</fullName>
    </submittedName>
</protein>
<dbReference type="PANTHER" id="PTHR22691">
    <property type="entry name" value="YEAST SPT2-RELATED"/>
    <property type="match status" value="1"/>
</dbReference>
<evidence type="ECO:0000256" key="2">
    <source>
        <dbReference type="ARBA" id="ARBA00023054"/>
    </source>
</evidence>
<gene>
    <name evidence="5" type="ORF">RJ641_010088</name>
</gene>
<evidence type="ECO:0000256" key="4">
    <source>
        <dbReference type="SAM" id="MobiDB-lite"/>
    </source>
</evidence>
<dbReference type="GO" id="GO:0042393">
    <property type="term" value="F:histone binding"/>
    <property type="evidence" value="ECO:0007669"/>
    <property type="project" value="TreeGrafter"/>
</dbReference>
<dbReference type="GO" id="GO:0005730">
    <property type="term" value="C:nucleolus"/>
    <property type="evidence" value="ECO:0007669"/>
    <property type="project" value="TreeGrafter"/>
</dbReference>
<accession>A0AAN8UVM6</accession>
<feature type="compositionally biased region" description="Polar residues" evidence="4">
    <location>
        <begin position="158"/>
        <end position="177"/>
    </location>
</feature>
<dbReference type="SMART" id="SM00784">
    <property type="entry name" value="SPT2"/>
    <property type="match status" value="1"/>
</dbReference>
<sequence>LAIREKQEHPLIPRRKIESKNGGFNAIDKEFLVLIRRPELHRPMEDLDEYEEDGYEEYEDIGEDGYDYEGGGEEEGGEAEEYEDPEIAKQREEYLALRQRLKEKLRKQMKKENGSAHSNSQASRKKLPYDNYGSFFGPSQPVIAQRVIQESKSILETQHLQSRVSNSGHSKKSSTAAGQKPVARESSSKVVNNTLKTKVQKARDTRDYSFLLSDNAELPAPTKALPPRSVSVPKSDARPIQLLNKSKQSVGTTGRQVSTVREERASAPSKPQLQPRVASERRVSASRPPSTSMDSRKSLGSNNGYGPGRPVGSKGPPAKMPPKMPVNMAERNNSAVVAKNSVAVKNVMPGVGMQRPVPLKVQPHIQKQHLDQRRQLPEQNRSKVIPKQTVPSSKPTMKPPKQIPSRTTLQQRPCERPRERPPAKRPAKHYSDNEDDDDGGKAISMIRQMFRYNPKKYVDDDDDSDMEANFADIQREELRSAKIAREEDERELRLIEEEERRERMRREAKQRFRLLKVSPF</sequence>
<dbReference type="GO" id="GO:0003677">
    <property type="term" value="F:DNA binding"/>
    <property type="evidence" value="ECO:0007669"/>
    <property type="project" value="TreeGrafter"/>
</dbReference>
<keyword evidence="6" id="KW-1185">Reference proteome</keyword>
<feature type="region of interest" description="Disordered" evidence="4">
    <location>
        <begin position="102"/>
        <end position="132"/>
    </location>
</feature>
<comment type="similarity">
    <text evidence="1">Belongs to the SPT2 family.</text>
</comment>
<reference evidence="5 6" key="1">
    <citation type="submission" date="2023-12" db="EMBL/GenBank/DDBJ databases">
        <title>A high-quality genome assembly for Dillenia turbinata (Dilleniales).</title>
        <authorList>
            <person name="Chanderbali A."/>
        </authorList>
    </citation>
    <scope>NUCLEOTIDE SEQUENCE [LARGE SCALE GENOMIC DNA]</scope>
    <source>
        <strain evidence="5">LSX21</strain>
        <tissue evidence="5">Leaf</tissue>
    </source>
</reference>
<feature type="region of interest" description="Disordered" evidence="4">
    <location>
        <begin position="158"/>
        <end position="332"/>
    </location>
</feature>
<feature type="region of interest" description="Disordered" evidence="4">
    <location>
        <begin position="365"/>
        <end position="440"/>
    </location>
</feature>
<feature type="coiled-coil region" evidence="3">
    <location>
        <begin position="471"/>
        <end position="507"/>
    </location>
</feature>
<feature type="region of interest" description="Disordered" evidence="4">
    <location>
        <begin position="61"/>
        <end position="87"/>
    </location>
</feature>
<organism evidence="5 6">
    <name type="scientific">Dillenia turbinata</name>
    <dbReference type="NCBI Taxonomy" id="194707"/>
    <lineage>
        <taxon>Eukaryota</taxon>
        <taxon>Viridiplantae</taxon>
        <taxon>Streptophyta</taxon>
        <taxon>Embryophyta</taxon>
        <taxon>Tracheophyta</taxon>
        <taxon>Spermatophyta</taxon>
        <taxon>Magnoliopsida</taxon>
        <taxon>eudicotyledons</taxon>
        <taxon>Gunneridae</taxon>
        <taxon>Pentapetalae</taxon>
        <taxon>Dilleniales</taxon>
        <taxon>Dilleniaceae</taxon>
        <taxon>Dillenia</taxon>
    </lineage>
</organism>
<feature type="non-terminal residue" evidence="5">
    <location>
        <position position="1"/>
    </location>
</feature>
<feature type="compositionally biased region" description="Acidic residues" evidence="4">
    <location>
        <begin position="61"/>
        <end position="85"/>
    </location>
</feature>
<dbReference type="EMBL" id="JBAMMX010000017">
    <property type="protein sequence ID" value="KAK6923888.1"/>
    <property type="molecule type" value="Genomic_DNA"/>
</dbReference>
<dbReference type="GO" id="GO:0006360">
    <property type="term" value="P:transcription by RNA polymerase I"/>
    <property type="evidence" value="ECO:0007669"/>
    <property type="project" value="TreeGrafter"/>
</dbReference>
<evidence type="ECO:0000313" key="6">
    <source>
        <dbReference type="Proteomes" id="UP001370490"/>
    </source>
</evidence>
<feature type="compositionally biased region" description="Basic and acidic residues" evidence="4">
    <location>
        <begin position="413"/>
        <end position="422"/>
    </location>
</feature>
<evidence type="ECO:0000256" key="1">
    <source>
        <dbReference type="ARBA" id="ARBA00006461"/>
    </source>
</evidence>
<dbReference type="InterPro" id="IPR013256">
    <property type="entry name" value="Chromatin_SPT2"/>
</dbReference>
<dbReference type="PANTHER" id="PTHR22691:SF8">
    <property type="entry name" value="PROTEIN SPT2 HOMOLOG"/>
    <property type="match status" value="1"/>
</dbReference>
<proteinExistence type="inferred from homology"/>
<name>A0AAN8UVM6_9MAGN</name>
<dbReference type="Pfam" id="PF08243">
    <property type="entry name" value="SPT2"/>
    <property type="match status" value="1"/>
</dbReference>
<keyword evidence="2 3" id="KW-0175">Coiled coil</keyword>
<feature type="compositionally biased region" description="Polar residues" evidence="4">
    <location>
        <begin position="243"/>
        <end position="259"/>
    </location>
</feature>
<dbReference type="GO" id="GO:0006334">
    <property type="term" value="P:nucleosome assembly"/>
    <property type="evidence" value="ECO:0007669"/>
    <property type="project" value="TreeGrafter"/>
</dbReference>
<evidence type="ECO:0000256" key="3">
    <source>
        <dbReference type="SAM" id="Coils"/>
    </source>
</evidence>
<dbReference type="AlphaFoldDB" id="A0AAN8UVM6"/>